<evidence type="ECO:0000313" key="3">
    <source>
        <dbReference type="EMBL" id="MCJ2543466.1"/>
    </source>
</evidence>
<sequence>MPLEPHCRLIPTTHQLVLFSGKGGVGKTTLTCALARQLAQADPQRRLLLISTDPAHSLGDVLDLPVTDRAQPLPDCPNLQVRALQAEVLLAAFKQTYGAALELIAERGSWFGREDLLPVWDLAWPGVDELMAILEVNRLLAGGAIDTVILDTAPTGHTLRLLELPDFLDNVLAVFATFQAKHRELSQALTGTYRADEADAFLAQLQGELQAGKARLTDPDSSSVWLVMLPEHLSLEETRRFCQQLQHRRLPIGGILVNQVLLGSLQPSPLYLARQQEQYRLLKALTEGLPGYRIWIAPYQLQEPIGATALDRLVTQLLPLQDLPEVNLVPAGSPGIPVELGTEVRIPDLLNHGIRLALTGGKGGVGKTTVAGALAWNLAKRHPDKQLLLVSIDPAHSLGDLFEVKLGQDPVPLLPNLMGQEIDAAVVLEQFRQDYLEDIVAILAGESTPGVEVQYDPQAWRQLLQMPPPGLDEVMALLTVLKQGSAGQFDLVVLDTAPTGHLLRFLQMPQALEGWVSLALKLWLKYRDVVGRAELAQRLRGLLAQVRQLRQQLQDPQFVTFIPVFNPEQAVLAETQRLLTELDGLGIPHPYAVLNRIWVDRSDAFGQAVAERHQALLAQLPEHLAQQLLVRIPFLHPPSLESIGAYLLEAAGTNTPYPCGKDLG</sequence>
<dbReference type="CDD" id="cd02035">
    <property type="entry name" value="ArsA"/>
    <property type="match status" value="2"/>
</dbReference>
<gene>
    <name evidence="3" type="ORF">JX360_11185</name>
</gene>
<dbReference type="PANTHER" id="PTHR10803">
    <property type="entry name" value="ARSENICAL PUMP-DRIVING ATPASE ARSENITE-TRANSLOCATING ATPASE"/>
    <property type="match status" value="1"/>
</dbReference>
<accession>A0ABT0CCE4</accession>
<dbReference type="Gene3D" id="3.40.50.300">
    <property type="entry name" value="P-loop containing nucleotide triphosphate hydrolases"/>
    <property type="match status" value="2"/>
</dbReference>
<feature type="domain" description="AAA+ ATPase" evidence="2">
    <location>
        <begin position="352"/>
        <end position="603"/>
    </location>
</feature>
<dbReference type="SMART" id="SM00382">
    <property type="entry name" value="AAA"/>
    <property type="match status" value="2"/>
</dbReference>
<feature type="domain" description="AAA+ ATPase" evidence="2">
    <location>
        <begin position="13"/>
        <end position="251"/>
    </location>
</feature>
<dbReference type="Pfam" id="PF02374">
    <property type="entry name" value="ArsA_ATPase"/>
    <property type="match status" value="2"/>
</dbReference>
<dbReference type="EMBL" id="JAFIRA010000028">
    <property type="protein sequence ID" value="MCJ2543466.1"/>
    <property type="molecule type" value="Genomic_DNA"/>
</dbReference>
<dbReference type="SUPFAM" id="SSF52540">
    <property type="entry name" value="P-loop containing nucleoside triphosphate hydrolases"/>
    <property type="match status" value="2"/>
</dbReference>
<evidence type="ECO:0000256" key="1">
    <source>
        <dbReference type="ARBA" id="ARBA00011040"/>
    </source>
</evidence>
<evidence type="ECO:0000259" key="2">
    <source>
        <dbReference type="SMART" id="SM00382"/>
    </source>
</evidence>
<dbReference type="Proteomes" id="UP000830835">
    <property type="component" value="Unassembled WGS sequence"/>
</dbReference>
<comment type="caution">
    <text evidence="3">The sequence shown here is derived from an EMBL/GenBank/DDBJ whole genome shotgun (WGS) entry which is preliminary data.</text>
</comment>
<comment type="similarity">
    <text evidence="1">Belongs to the arsA ATPase family.</text>
</comment>
<dbReference type="NCBIfam" id="TIGR00345">
    <property type="entry name" value="GET3_arsA_TRC40"/>
    <property type="match status" value="2"/>
</dbReference>
<organism evidence="3 4">
    <name type="scientific">Thermostichus vulcanus str. 'Rupite'</name>
    <dbReference type="NCBI Taxonomy" id="2813851"/>
    <lineage>
        <taxon>Bacteria</taxon>
        <taxon>Bacillati</taxon>
        <taxon>Cyanobacteriota</taxon>
        <taxon>Cyanophyceae</taxon>
        <taxon>Thermostichales</taxon>
        <taxon>Thermostichaceae</taxon>
        <taxon>Thermostichus</taxon>
    </lineage>
</organism>
<reference evidence="3" key="1">
    <citation type="submission" date="2021-02" db="EMBL/GenBank/DDBJ databases">
        <title>The CRISPR/cas machinery reduction and long-range gene transfer in the hot spring cyanobacterium Synechococcus.</title>
        <authorList>
            <person name="Dvorak P."/>
            <person name="Jahodarova E."/>
            <person name="Hasler P."/>
            <person name="Poulickova A."/>
        </authorList>
    </citation>
    <scope>NUCLEOTIDE SEQUENCE</scope>
    <source>
        <strain evidence="3">Rupite</strain>
    </source>
</reference>
<name>A0ABT0CCE4_THEVL</name>
<keyword evidence="4" id="KW-1185">Reference proteome</keyword>
<proteinExistence type="inferred from homology"/>
<evidence type="ECO:0000313" key="4">
    <source>
        <dbReference type="Proteomes" id="UP000830835"/>
    </source>
</evidence>
<dbReference type="InterPro" id="IPR027417">
    <property type="entry name" value="P-loop_NTPase"/>
</dbReference>
<dbReference type="InterPro" id="IPR025723">
    <property type="entry name" value="ArsA/GET3_ATPase-like"/>
</dbReference>
<protein>
    <submittedName>
        <fullName evidence="3">ArsA family ATPase</fullName>
    </submittedName>
</protein>
<dbReference type="PANTHER" id="PTHR10803:SF3">
    <property type="entry name" value="ATPASE GET3"/>
    <property type="match status" value="1"/>
</dbReference>
<dbReference type="InterPro" id="IPR016300">
    <property type="entry name" value="ATPase_ArsA/GET3"/>
</dbReference>
<dbReference type="InterPro" id="IPR003593">
    <property type="entry name" value="AAA+_ATPase"/>
</dbReference>